<name>A0A4R8ZW56_9MICO</name>
<accession>A0A4R8ZW56</accession>
<dbReference type="AlphaFoldDB" id="A0A4R8ZW56"/>
<gene>
    <name evidence="1" type="ORF">E3T55_14790</name>
</gene>
<proteinExistence type="predicted"/>
<evidence type="ECO:0000313" key="2">
    <source>
        <dbReference type="Proteomes" id="UP000297447"/>
    </source>
</evidence>
<evidence type="ECO:0000313" key="1">
    <source>
        <dbReference type="EMBL" id="TFD47818.1"/>
    </source>
</evidence>
<dbReference type="Proteomes" id="UP000297447">
    <property type="component" value="Unassembled WGS sequence"/>
</dbReference>
<dbReference type="EMBL" id="SOHE01000060">
    <property type="protein sequence ID" value="TFD47818.1"/>
    <property type="molecule type" value="Genomic_DNA"/>
</dbReference>
<dbReference type="RefSeq" id="WP_134520320.1">
    <property type="nucleotide sequence ID" value="NZ_SOHE01000060.1"/>
</dbReference>
<reference evidence="1 2" key="1">
    <citation type="submission" date="2019-03" db="EMBL/GenBank/DDBJ databases">
        <title>Genomics of glacier-inhabiting Cryobacterium strains.</title>
        <authorList>
            <person name="Liu Q."/>
            <person name="Xin Y.-H."/>
        </authorList>
    </citation>
    <scope>NUCLEOTIDE SEQUENCE [LARGE SCALE GENOMIC DNA]</scope>
    <source>
        <strain evidence="1 2">Hh14</strain>
    </source>
</reference>
<keyword evidence="2" id="KW-1185">Reference proteome</keyword>
<dbReference type="OrthoDB" id="5122951at2"/>
<protein>
    <submittedName>
        <fullName evidence="1">Uncharacterized protein</fullName>
    </submittedName>
</protein>
<comment type="caution">
    <text evidence="1">The sequence shown here is derived from an EMBL/GenBank/DDBJ whole genome shotgun (WGS) entry which is preliminary data.</text>
</comment>
<sequence>MTAVTASDLRGRTHITSRALTRLIRVLSAEALTVSADQVTVGLTDAAGRLAVHVRAPIGITSLSATRSWPDPHSDGTVLQRTERARQHIRLETGRLTGTDVAHVIVQVSGATINPEGRRLL</sequence>
<organism evidence="1 2">
    <name type="scientific">Cryobacterium frigoriphilum</name>
    <dbReference type="NCBI Taxonomy" id="1259150"/>
    <lineage>
        <taxon>Bacteria</taxon>
        <taxon>Bacillati</taxon>
        <taxon>Actinomycetota</taxon>
        <taxon>Actinomycetes</taxon>
        <taxon>Micrococcales</taxon>
        <taxon>Microbacteriaceae</taxon>
        <taxon>Cryobacterium</taxon>
    </lineage>
</organism>